<organism evidence="1 2">
    <name type="scientific">Undibacterium luofuense</name>
    <dbReference type="NCBI Taxonomy" id="2828733"/>
    <lineage>
        <taxon>Bacteria</taxon>
        <taxon>Pseudomonadati</taxon>
        <taxon>Pseudomonadota</taxon>
        <taxon>Betaproteobacteria</taxon>
        <taxon>Burkholderiales</taxon>
        <taxon>Oxalobacteraceae</taxon>
        <taxon>Undibacterium</taxon>
    </lineage>
</organism>
<evidence type="ECO:0000313" key="2">
    <source>
        <dbReference type="Proteomes" id="UP000680067"/>
    </source>
</evidence>
<dbReference type="RefSeq" id="WP_212686954.1">
    <property type="nucleotide sequence ID" value="NZ_CAXBSD010000608.1"/>
</dbReference>
<proteinExistence type="predicted"/>
<comment type="caution">
    <text evidence="1">The sequence shown here is derived from an EMBL/GenBank/DDBJ whole genome shotgun (WGS) entry which is preliminary data.</text>
</comment>
<evidence type="ECO:0000313" key="1">
    <source>
        <dbReference type="EMBL" id="MBR7781598.1"/>
    </source>
</evidence>
<keyword evidence="2" id="KW-1185">Reference proteome</keyword>
<protein>
    <submittedName>
        <fullName evidence="1">Uncharacterized protein</fullName>
    </submittedName>
</protein>
<sequence>MPAIPANRNLCVPCINTEKYCNSQIMPCAGRFCANPVCSGLFSQ</sequence>
<dbReference type="Proteomes" id="UP000680067">
    <property type="component" value="Unassembled WGS sequence"/>
</dbReference>
<name>A0A941I789_9BURK</name>
<gene>
    <name evidence="1" type="ORF">KDM89_05575</name>
</gene>
<dbReference type="AlphaFoldDB" id="A0A941I789"/>
<accession>A0A941I789</accession>
<reference evidence="1" key="1">
    <citation type="submission" date="2021-04" db="EMBL/GenBank/DDBJ databases">
        <title>novel species isolated from subtropical streams in China.</title>
        <authorList>
            <person name="Lu H."/>
        </authorList>
    </citation>
    <scope>NUCLEOTIDE SEQUENCE</scope>
    <source>
        <strain evidence="1">LFS511W</strain>
    </source>
</reference>
<dbReference type="EMBL" id="JAGSPN010000003">
    <property type="protein sequence ID" value="MBR7781598.1"/>
    <property type="molecule type" value="Genomic_DNA"/>
</dbReference>